<sequence>MSPPWKVRCIDTGDGSGDAILILPTQLLAQTGLRIGDELSIKVDNEVMVLQPALHISSPHLMAGPLRADLQRIYRQHLEDYLQVPAGDSERDIHERIQAGFPAGLLQTLWERGILPLAERNRIIRFRTLKIRLAKNQLLKSSESDQLYRIVHIVAMAVATFGDSEKANRWLAKPKSNLCGSSPFEVLSTTSGLRQVEEMLIQVNDGLFN</sequence>
<name>A0A5E7JK29_PSEFL</name>
<organism evidence="2 3">
    <name type="scientific">Pseudomonas fluorescens</name>
    <dbReference type="NCBI Taxonomy" id="294"/>
    <lineage>
        <taxon>Bacteria</taxon>
        <taxon>Pseudomonadati</taxon>
        <taxon>Pseudomonadota</taxon>
        <taxon>Gammaproteobacteria</taxon>
        <taxon>Pseudomonadales</taxon>
        <taxon>Pseudomonadaceae</taxon>
        <taxon>Pseudomonas</taxon>
    </lineage>
</organism>
<dbReference type="InterPro" id="IPR011979">
    <property type="entry name" value="Antitox_Xre"/>
</dbReference>
<protein>
    <recommendedName>
        <fullName evidence="1">Antitoxin Xre/MbcA/ParS-like toxin-binding domain-containing protein</fullName>
    </recommendedName>
</protein>
<dbReference type="EMBL" id="CABVIN010000002">
    <property type="protein sequence ID" value="VVO87647.1"/>
    <property type="molecule type" value="Genomic_DNA"/>
</dbReference>
<dbReference type="AlphaFoldDB" id="A0A5E7JK29"/>
<evidence type="ECO:0000313" key="2">
    <source>
        <dbReference type="EMBL" id="VVO87647.1"/>
    </source>
</evidence>
<evidence type="ECO:0000259" key="1">
    <source>
        <dbReference type="Pfam" id="PF09722"/>
    </source>
</evidence>
<dbReference type="NCBIfam" id="TIGR02293">
    <property type="entry name" value="TAS_TIGR02293"/>
    <property type="match status" value="1"/>
</dbReference>
<gene>
    <name evidence="2" type="ORF">PS896_02153</name>
</gene>
<reference evidence="2 3" key="1">
    <citation type="submission" date="2019-09" db="EMBL/GenBank/DDBJ databases">
        <authorList>
            <person name="Chandra G."/>
            <person name="Truman W A."/>
        </authorList>
    </citation>
    <scope>NUCLEOTIDE SEQUENCE [LARGE SCALE GENOMIC DNA]</scope>
    <source>
        <strain evidence="2">PS896</strain>
    </source>
</reference>
<feature type="domain" description="Antitoxin Xre/MbcA/ParS-like toxin-binding" evidence="1">
    <location>
        <begin position="157"/>
        <end position="204"/>
    </location>
</feature>
<dbReference type="Proteomes" id="UP000377224">
    <property type="component" value="Unassembled WGS sequence"/>
</dbReference>
<evidence type="ECO:0000313" key="3">
    <source>
        <dbReference type="Proteomes" id="UP000377224"/>
    </source>
</evidence>
<accession>A0A5E7JK29</accession>
<dbReference type="RefSeq" id="WP_224790806.1">
    <property type="nucleotide sequence ID" value="NZ_CABVIN010000002.1"/>
</dbReference>
<proteinExistence type="predicted"/>
<dbReference type="Pfam" id="PF09722">
    <property type="entry name" value="Xre_MbcA_ParS_C"/>
    <property type="match status" value="1"/>
</dbReference>
<dbReference type="InterPro" id="IPR024467">
    <property type="entry name" value="Xre/MbcA/ParS-like_toxin-bd"/>
</dbReference>